<keyword evidence="2" id="KW-1185">Reference proteome</keyword>
<accession>A0ACB9AXY5</accession>
<protein>
    <submittedName>
        <fullName evidence="1">Uncharacterized protein</fullName>
    </submittedName>
</protein>
<name>A0ACB9AXY5_ARCLA</name>
<reference evidence="1 2" key="2">
    <citation type="journal article" date="2022" name="Mol. Ecol. Resour.">
        <title>The genomes of chicory, endive, great burdock and yacon provide insights into Asteraceae paleo-polyploidization history and plant inulin production.</title>
        <authorList>
            <person name="Fan W."/>
            <person name="Wang S."/>
            <person name="Wang H."/>
            <person name="Wang A."/>
            <person name="Jiang F."/>
            <person name="Liu H."/>
            <person name="Zhao H."/>
            <person name="Xu D."/>
            <person name="Zhang Y."/>
        </authorList>
    </citation>
    <scope>NUCLEOTIDE SEQUENCE [LARGE SCALE GENOMIC DNA]</scope>
    <source>
        <strain evidence="2">cv. Niubang</strain>
    </source>
</reference>
<dbReference type="Proteomes" id="UP001055879">
    <property type="component" value="Linkage Group LG07"/>
</dbReference>
<proteinExistence type="predicted"/>
<dbReference type="EMBL" id="CM042053">
    <property type="protein sequence ID" value="KAI3715117.1"/>
    <property type="molecule type" value="Genomic_DNA"/>
</dbReference>
<gene>
    <name evidence="1" type="ORF">L6452_22085</name>
</gene>
<sequence length="279" mass="30757">MKKKANKFVQVWVPIVKKSVSTATSNSTADRNNATVRNTTANKISTANPISTANEVSTANKISTTNPIINVNDVSTTNKVNPANQQKGKSIWHVDSGCSRHIIGNKSYLQNFKRIDGGHVAFGDNPSGGKISGKGIVSKGEMTFEDVYYVEQLRYNLLSVSQMHLGLFSEDKGRDTWTDQILYSQTDSTELCVQEKKDASDLKDTENAQNEVERGEKEDQLLTSEQLEPEMPALAKDDTNDENSSVFGGSSPEKNDSNLDVEINEEAIHQTKVHKDHPP</sequence>
<reference evidence="2" key="1">
    <citation type="journal article" date="2022" name="Mol. Ecol. Resour.">
        <title>The genomes of chicory, endive, great burdock and yacon provide insights into Asteraceae palaeo-polyploidization history and plant inulin production.</title>
        <authorList>
            <person name="Fan W."/>
            <person name="Wang S."/>
            <person name="Wang H."/>
            <person name="Wang A."/>
            <person name="Jiang F."/>
            <person name="Liu H."/>
            <person name="Zhao H."/>
            <person name="Xu D."/>
            <person name="Zhang Y."/>
        </authorList>
    </citation>
    <scope>NUCLEOTIDE SEQUENCE [LARGE SCALE GENOMIC DNA]</scope>
    <source>
        <strain evidence="2">cv. Niubang</strain>
    </source>
</reference>
<comment type="caution">
    <text evidence="1">The sequence shown here is derived from an EMBL/GenBank/DDBJ whole genome shotgun (WGS) entry which is preliminary data.</text>
</comment>
<organism evidence="1 2">
    <name type="scientific">Arctium lappa</name>
    <name type="common">Greater burdock</name>
    <name type="synonym">Lappa major</name>
    <dbReference type="NCBI Taxonomy" id="4217"/>
    <lineage>
        <taxon>Eukaryota</taxon>
        <taxon>Viridiplantae</taxon>
        <taxon>Streptophyta</taxon>
        <taxon>Embryophyta</taxon>
        <taxon>Tracheophyta</taxon>
        <taxon>Spermatophyta</taxon>
        <taxon>Magnoliopsida</taxon>
        <taxon>eudicotyledons</taxon>
        <taxon>Gunneridae</taxon>
        <taxon>Pentapetalae</taxon>
        <taxon>asterids</taxon>
        <taxon>campanulids</taxon>
        <taxon>Asterales</taxon>
        <taxon>Asteraceae</taxon>
        <taxon>Carduoideae</taxon>
        <taxon>Cardueae</taxon>
        <taxon>Arctiinae</taxon>
        <taxon>Arctium</taxon>
    </lineage>
</organism>
<evidence type="ECO:0000313" key="2">
    <source>
        <dbReference type="Proteomes" id="UP001055879"/>
    </source>
</evidence>
<evidence type="ECO:0000313" key="1">
    <source>
        <dbReference type="EMBL" id="KAI3715117.1"/>
    </source>
</evidence>